<dbReference type="PATRIC" id="fig|1184387.3.peg.920"/>
<dbReference type="PIRSF" id="PIRSF006728">
    <property type="entry name" value="CinA"/>
    <property type="match status" value="1"/>
</dbReference>
<dbReference type="InterPro" id="IPR008136">
    <property type="entry name" value="CinA_C"/>
</dbReference>
<accession>A0A101HQF5</accession>
<name>A0A101HQF5_9BACT</name>
<evidence type="ECO:0000259" key="2">
    <source>
        <dbReference type="SMART" id="SM00852"/>
    </source>
</evidence>
<dbReference type="CDD" id="cd00885">
    <property type="entry name" value="cinA"/>
    <property type="match status" value="1"/>
</dbReference>
<dbReference type="PANTHER" id="PTHR13939:SF0">
    <property type="entry name" value="NMN AMIDOHYDROLASE-LIKE PROTEIN YFAY"/>
    <property type="match status" value="1"/>
</dbReference>
<evidence type="ECO:0000256" key="1">
    <source>
        <dbReference type="HAMAP-Rule" id="MF_00226"/>
    </source>
</evidence>
<feature type="domain" description="MoaB/Mog" evidence="2">
    <location>
        <begin position="4"/>
        <end position="171"/>
    </location>
</feature>
<sequence length="408" mass="44760">MKAAILLTGDEITRGVVKDSNGGYLAESLTALGFEVQSIVVVPDSREYISHEIRTALSRADLLVITGGLGTTFDDITLQTVADYLGRELSFDSEYYSALEESFFKRFSREAPAGLKRQALVMQDSVQLPNISGSARGSFVRTENKEIVILPGPPMEMEAVFMEALKHITLPPKMFSRTIGFLDLTEPEVEDFTEEMLSRFSGVKFVTRVRYFSGPTVILSASDESVLEEVCRLFSERWKRYIYTTTGEELVEVVVKGLREKNLTISVAESCSGGRLSALLTSVPGVSDVFSGGIVSYSNESKMSLLKVSENSLSQHGAVSEEVAFEMAAGTSRLFGTDVGLSVTGIAGPSGGSDLKPVGLVCSAVRIADSIETYTDRFKGARETIQLRAASTVLKRLWRLFWNEYYIE</sequence>
<dbReference type="Pfam" id="PF02464">
    <property type="entry name" value="CinA"/>
    <property type="match status" value="1"/>
</dbReference>
<dbReference type="InterPro" id="IPR036425">
    <property type="entry name" value="MoaB/Mog-like_dom_sf"/>
</dbReference>
<dbReference type="SMART" id="SM00852">
    <property type="entry name" value="MoCF_biosynth"/>
    <property type="match status" value="1"/>
</dbReference>
<comment type="caution">
    <text evidence="3">The sequence shown here is derived from an EMBL/GenBank/DDBJ whole genome shotgun (WGS) entry which is preliminary data.</text>
</comment>
<dbReference type="PANTHER" id="PTHR13939">
    <property type="entry name" value="NICOTINAMIDE-NUCLEOTIDE AMIDOHYDROLASE PNCC"/>
    <property type="match status" value="1"/>
</dbReference>
<comment type="similarity">
    <text evidence="1">Belongs to the CinA family.</text>
</comment>
<organism evidence="3 4">
    <name type="scientific">Mesotoga prima</name>
    <dbReference type="NCBI Taxonomy" id="1184387"/>
    <lineage>
        <taxon>Bacteria</taxon>
        <taxon>Thermotogati</taxon>
        <taxon>Thermotogota</taxon>
        <taxon>Thermotogae</taxon>
        <taxon>Kosmotogales</taxon>
        <taxon>Kosmotogaceae</taxon>
        <taxon>Mesotoga</taxon>
    </lineage>
</organism>
<dbReference type="Gene3D" id="3.90.950.20">
    <property type="entry name" value="CinA-like"/>
    <property type="match status" value="1"/>
</dbReference>
<dbReference type="InterPro" id="IPR050101">
    <property type="entry name" value="CinA"/>
</dbReference>
<gene>
    <name evidence="3" type="ORF">XD94_0569</name>
</gene>
<dbReference type="SUPFAM" id="SSF142433">
    <property type="entry name" value="CinA-like"/>
    <property type="match status" value="1"/>
</dbReference>
<dbReference type="HAMAP" id="MF_00226_B">
    <property type="entry name" value="CinA_B"/>
    <property type="match status" value="1"/>
</dbReference>
<reference evidence="4" key="1">
    <citation type="journal article" date="2015" name="MBio">
        <title>Genome-Resolved Metagenomic Analysis Reveals Roles for Candidate Phyla and Other Microbial Community Members in Biogeochemical Transformations in Oil Reservoirs.</title>
        <authorList>
            <person name="Hu P."/>
            <person name="Tom L."/>
            <person name="Singh A."/>
            <person name="Thomas B.C."/>
            <person name="Baker B.J."/>
            <person name="Piceno Y.M."/>
            <person name="Andersen G.L."/>
            <person name="Banfield J.F."/>
        </authorList>
    </citation>
    <scope>NUCLEOTIDE SEQUENCE [LARGE SCALE GENOMIC DNA]</scope>
</reference>
<proteinExistence type="inferred from homology"/>
<dbReference type="InterPro" id="IPR008135">
    <property type="entry name" value="Competence-induced_CinA"/>
</dbReference>
<dbReference type="InterPro" id="IPR001453">
    <property type="entry name" value="MoaB/Mog_dom"/>
</dbReference>
<dbReference type="AlphaFoldDB" id="A0A101HQF5"/>
<protein>
    <recommendedName>
        <fullName evidence="1">CinA-like protein</fullName>
    </recommendedName>
</protein>
<dbReference type="Proteomes" id="UP000054092">
    <property type="component" value="Unassembled WGS sequence"/>
</dbReference>
<dbReference type="Pfam" id="PF00994">
    <property type="entry name" value="MoCF_biosynth"/>
    <property type="match status" value="1"/>
</dbReference>
<evidence type="ECO:0000313" key="4">
    <source>
        <dbReference type="Proteomes" id="UP000054092"/>
    </source>
</evidence>
<dbReference type="EMBL" id="LGGP01000074">
    <property type="protein sequence ID" value="KUK81212.1"/>
    <property type="molecule type" value="Genomic_DNA"/>
</dbReference>
<dbReference type="InterPro" id="IPR036653">
    <property type="entry name" value="CinA-like_C"/>
</dbReference>
<evidence type="ECO:0000313" key="3">
    <source>
        <dbReference type="EMBL" id="KUK81212.1"/>
    </source>
</evidence>
<dbReference type="SUPFAM" id="SSF53218">
    <property type="entry name" value="Molybdenum cofactor biosynthesis proteins"/>
    <property type="match status" value="1"/>
</dbReference>
<dbReference type="Gene3D" id="3.40.980.10">
    <property type="entry name" value="MoaB/Mog-like domain"/>
    <property type="match status" value="1"/>
</dbReference>
<dbReference type="NCBIfam" id="TIGR00199">
    <property type="entry name" value="PncC_domain"/>
    <property type="match status" value="1"/>
</dbReference>